<name>A0A3R5R2B9_9CLOT</name>
<protein>
    <recommendedName>
        <fullName evidence="2">DUF4179 domain-containing protein</fullName>
    </recommendedName>
</protein>
<gene>
    <name evidence="3" type="ORF">C1I91_27950</name>
</gene>
<evidence type="ECO:0000313" key="4">
    <source>
        <dbReference type="Proteomes" id="UP000286268"/>
    </source>
</evidence>
<sequence length="501" mass="57326">MKDMYDLFGNIEIDIDEYENSNIEAPKGLERRMRRNFRKNILIKKGKLYSAKKIGKVAVFALVLVSFGTITSTVFAKNIPIVGSFVNYLQNRSTISNEVYAKYAKNMTLSSVDKKISVQLESVLYDGSYLYLAYKIQGENKESLVNNENDINIKQLVINNVNVELDKKIFKSQGIKNNYKTYDTEIVYDFDKADNNTIVTRVDIKNTSISDTSNIDLSIDKIGKVSGNWEFKFQVNKSELVDRTKRYENLGQLNVNDKVKLDLNAITFSPLGTTVENTIIAPNDSFKKFIDGKFTNLGFSYVFITDKGEEVFSLGERILSSNNDKDALVKRYSRFTSLNEAPKSLTIIPVIQKEEQLKIGFENYKYIKLKDINKGQYISQGKDCGVTINNINKNGGNTVVSIKFNGIDISRRSNIFLVKDLEKYKRYNSMDEGKDKDKMYLDSVLQTLENQHNVDITRHYSKDGNDYTFENANDECYLAIPQYDGLYSLDMENAKTINFVK</sequence>
<evidence type="ECO:0000256" key="1">
    <source>
        <dbReference type="SAM" id="Phobius"/>
    </source>
</evidence>
<feature type="domain" description="DUF4179" evidence="2">
    <location>
        <begin position="52"/>
        <end position="137"/>
    </location>
</feature>
<dbReference type="Pfam" id="PF13786">
    <property type="entry name" value="DUF4179"/>
    <property type="match status" value="1"/>
</dbReference>
<keyword evidence="4" id="KW-1185">Reference proteome</keyword>
<dbReference type="AlphaFoldDB" id="A0A3R5R2B9"/>
<dbReference type="RefSeq" id="WP_128215863.1">
    <property type="nucleotide sequence ID" value="NZ_CP025746.1"/>
</dbReference>
<dbReference type="KEGG" id="cmah:C1I91_27950"/>
<reference evidence="3 4" key="1">
    <citation type="submission" date="2018-01" db="EMBL/GenBank/DDBJ databases">
        <title>Genome Sequencing and Assembly of Anaerobacter polyendosporus strain CT4.</title>
        <authorList>
            <person name="Tachaapaikoon C."/>
            <person name="Sutheeworapong S."/>
            <person name="Jenjaroenpun P."/>
            <person name="Wongsurawat T."/>
            <person name="Nookeaw I."/>
            <person name="Cheawchanlertfa P."/>
            <person name="Kosugi A."/>
            <person name="Cheevadhanarak S."/>
            <person name="Ratanakhanokchai K."/>
        </authorList>
    </citation>
    <scope>NUCLEOTIDE SEQUENCE [LARGE SCALE GENOMIC DNA]</scope>
    <source>
        <strain evidence="3 4">CT4</strain>
    </source>
</reference>
<keyword evidence="1" id="KW-1133">Transmembrane helix</keyword>
<proteinExistence type="predicted"/>
<feature type="transmembrane region" description="Helical" evidence="1">
    <location>
        <begin position="54"/>
        <end position="76"/>
    </location>
</feature>
<accession>A0A3R5R2B9</accession>
<dbReference type="Proteomes" id="UP000286268">
    <property type="component" value="Chromosome"/>
</dbReference>
<dbReference type="Gene3D" id="2.60.40.1630">
    <property type="entry name" value="bacillus anthracis domain"/>
    <property type="match status" value="1"/>
</dbReference>
<dbReference type="EMBL" id="CP025746">
    <property type="protein sequence ID" value="QAA35172.1"/>
    <property type="molecule type" value="Genomic_DNA"/>
</dbReference>
<evidence type="ECO:0000313" key="3">
    <source>
        <dbReference type="EMBL" id="QAA35172.1"/>
    </source>
</evidence>
<dbReference type="OrthoDB" id="1748051at2"/>
<keyword evidence="1" id="KW-0472">Membrane</keyword>
<organism evidence="3 4">
    <name type="scientific">Clostridium manihotivorum</name>
    <dbReference type="NCBI Taxonomy" id="2320868"/>
    <lineage>
        <taxon>Bacteria</taxon>
        <taxon>Bacillati</taxon>
        <taxon>Bacillota</taxon>
        <taxon>Clostridia</taxon>
        <taxon>Eubacteriales</taxon>
        <taxon>Clostridiaceae</taxon>
        <taxon>Clostridium</taxon>
    </lineage>
</organism>
<evidence type="ECO:0000259" key="2">
    <source>
        <dbReference type="Pfam" id="PF13786"/>
    </source>
</evidence>
<keyword evidence="1" id="KW-0812">Transmembrane</keyword>
<dbReference type="InterPro" id="IPR025436">
    <property type="entry name" value="DUF4179"/>
</dbReference>